<sequence>MKHVRITLGGTALVVAATLVLAGCGDDSDSGTMPGMNHATTPTAAPSSAAGEFNDADVTFATQMIPHHQQAVQMSDMAIRKATTADVKRLATAIKAAQNPEVKLLSGWLTTWGKPVPAPEHGGHGMSEMPGMMTEDEMSDLGNSSGAMFDRMWTQLMIKHHTGAVTMAKTEQQAGRDTAAVALAKKVETDQTKEIATMKRLLGQLPVS</sequence>
<dbReference type="EMBL" id="SNWQ01000012">
    <property type="protein sequence ID" value="TDO45712.1"/>
    <property type="molecule type" value="Genomic_DNA"/>
</dbReference>
<feature type="domain" description="DUF305" evidence="2">
    <location>
        <begin position="57"/>
        <end position="202"/>
    </location>
</feature>
<organism evidence="3 4">
    <name type="scientific">Kribbella caucasensis</name>
    <dbReference type="NCBI Taxonomy" id="2512215"/>
    <lineage>
        <taxon>Bacteria</taxon>
        <taxon>Bacillati</taxon>
        <taxon>Actinomycetota</taxon>
        <taxon>Actinomycetes</taxon>
        <taxon>Propionibacteriales</taxon>
        <taxon>Kribbellaceae</taxon>
        <taxon>Kribbella</taxon>
    </lineage>
</organism>
<keyword evidence="1" id="KW-0732">Signal</keyword>
<dbReference type="InterPro" id="IPR012347">
    <property type="entry name" value="Ferritin-like"/>
</dbReference>
<keyword evidence="4" id="KW-1185">Reference proteome</keyword>
<reference evidence="3 4" key="1">
    <citation type="submission" date="2019-03" db="EMBL/GenBank/DDBJ databases">
        <title>Genomic Encyclopedia of Type Strains, Phase III (KMG-III): the genomes of soil and plant-associated and newly described type strains.</title>
        <authorList>
            <person name="Whitman W."/>
        </authorList>
    </citation>
    <scope>NUCLEOTIDE SEQUENCE [LARGE SCALE GENOMIC DNA]</scope>
    <source>
        <strain evidence="3 4">VKM Ac-2527</strain>
    </source>
</reference>
<dbReference type="RefSeq" id="WP_133802350.1">
    <property type="nucleotide sequence ID" value="NZ_SNWQ01000012.1"/>
</dbReference>
<evidence type="ECO:0000313" key="3">
    <source>
        <dbReference type="EMBL" id="TDO45712.1"/>
    </source>
</evidence>
<dbReference type="PANTHER" id="PTHR36933:SF1">
    <property type="entry name" value="SLL0788 PROTEIN"/>
    <property type="match status" value="1"/>
</dbReference>
<dbReference type="Proteomes" id="UP000295388">
    <property type="component" value="Unassembled WGS sequence"/>
</dbReference>
<dbReference type="Gene3D" id="1.20.1260.10">
    <property type="match status" value="1"/>
</dbReference>
<dbReference type="InterPro" id="IPR005183">
    <property type="entry name" value="DUF305_CopM-like"/>
</dbReference>
<dbReference type="PANTHER" id="PTHR36933">
    <property type="entry name" value="SLL0788 PROTEIN"/>
    <property type="match status" value="1"/>
</dbReference>
<comment type="caution">
    <text evidence="3">The sequence shown here is derived from an EMBL/GenBank/DDBJ whole genome shotgun (WGS) entry which is preliminary data.</text>
</comment>
<accession>A0A4R6K9U3</accession>
<evidence type="ECO:0000313" key="4">
    <source>
        <dbReference type="Proteomes" id="UP000295388"/>
    </source>
</evidence>
<proteinExistence type="predicted"/>
<feature type="signal peptide" evidence="1">
    <location>
        <begin position="1"/>
        <end position="22"/>
    </location>
</feature>
<protein>
    <submittedName>
        <fullName evidence="3">Uncharacterized protein (DUF305 family)</fullName>
    </submittedName>
</protein>
<gene>
    <name evidence="3" type="ORF">EV643_11236</name>
</gene>
<dbReference type="Pfam" id="PF03713">
    <property type="entry name" value="DUF305"/>
    <property type="match status" value="1"/>
</dbReference>
<name>A0A4R6K9U3_9ACTN</name>
<dbReference type="AlphaFoldDB" id="A0A4R6K9U3"/>
<evidence type="ECO:0000259" key="2">
    <source>
        <dbReference type="Pfam" id="PF03713"/>
    </source>
</evidence>
<dbReference type="PROSITE" id="PS51257">
    <property type="entry name" value="PROKAR_LIPOPROTEIN"/>
    <property type="match status" value="1"/>
</dbReference>
<dbReference type="OrthoDB" id="26872at2"/>
<evidence type="ECO:0000256" key="1">
    <source>
        <dbReference type="SAM" id="SignalP"/>
    </source>
</evidence>
<feature type="chain" id="PRO_5020928636" evidence="1">
    <location>
        <begin position="23"/>
        <end position="208"/>
    </location>
</feature>